<keyword evidence="2" id="KW-1133">Transmembrane helix</keyword>
<evidence type="ECO:0000256" key="1">
    <source>
        <dbReference type="ARBA" id="ARBA00023157"/>
    </source>
</evidence>
<feature type="transmembrane region" description="Helical" evidence="2">
    <location>
        <begin position="1759"/>
        <end position="1775"/>
    </location>
</feature>
<dbReference type="SUPFAM" id="SSF49899">
    <property type="entry name" value="Concanavalin A-like lectins/glucanases"/>
    <property type="match status" value="3"/>
</dbReference>
<feature type="chain" id="PRO_5012571143" description="TNFR-Cys domain-containing protein" evidence="3">
    <location>
        <begin position="17"/>
        <end position="1911"/>
    </location>
</feature>
<keyword evidence="3" id="KW-0732">Signal</keyword>
<dbReference type="Gene3D" id="2.10.220.10">
    <property type="entry name" value="Hormone Receptor, Insulin-like Growth Factor Receptor 1, Chain A, domain 2"/>
    <property type="match status" value="3"/>
</dbReference>
<evidence type="ECO:0000259" key="4">
    <source>
        <dbReference type="PROSITE" id="PS00652"/>
    </source>
</evidence>
<feature type="transmembrane region" description="Helical" evidence="2">
    <location>
        <begin position="1787"/>
        <end position="1805"/>
    </location>
</feature>
<evidence type="ECO:0000256" key="2">
    <source>
        <dbReference type="SAM" id="Phobius"/>
    </source>
</evidence>
<dbReference type="InterPro" id="IPR000742">
    <property type="entry name" value="EGF"/>
</dbReference>
<feature type="transmembrane region" description="Helical" evidence="2">
    <location>
        <begin position="1678"/>
        <end position="1700"/>
    </location>
</feature>
<dbReference type="InterPro" id="IPR001368">
    <property type="entry name" value="TNFR/NGFR_Cys_rich_reg"/>
</dbReference>
<dbReference type="PROSITE" id="PS00652">
    <property type="entry name" value="TNFR_NGFR_1"/>
    <property type="match status" value="1"/>
</dbReference>
<gene>
    <name evidence="5" type="ORF">SteCoe_33973</name>
</gene>
<reference evidence="5 6" key="1">
    <citation type="submission" date="2016-11" db="EMBL/GenBank/DDBJ databases">
        <title>The macronuclear genome of Stentor coeruleus: a giant cell with tiny introns.</title>
        <authorList>
            <person name="Slabodnick M."/>
            <person name="Ruby J.G."/>
            <person name="Reiff S.B."/>
            <person name="Swart E.C."/>
            <person name="Gosai S."/>
            <person name="Prabakaran S."/>
            <person name="Witkowska E."/>
            <person name="Larue G.E."/>
            <person name="Fisher S."/>
            <person name="Freeman R.M."/>
            <person name="Gunawardena J."/>
            <person name="Chu W."/>
            <person name="Stover N.A."/>
            <person name="Gregory B.D."/>
            <person name="Nowacki M."/>
            <person name="Derisi J."/>
            <person name="Roy S.W."/>
            <person name="Marshall W.F."/>
            <person name="Sood P."/>
        </authorList>
    </citation>
    <scope>NUCLEOTIDE SEQUENCE [LARGE SCALE GENOMIC DNA]</scope>
    <source>
        <strain evidence="5">WM001</strain>
    </source>
</reference>
<dbReference type="Proteomes" id="UP000187209">
    <property type="component" value="Unassembled WGS sequence"/>
</dbReference>
<protein>
    <recommendedName>
        <fullName evidence="4">TNFR-Cys domain-containing protein</fullName>
    </recommendedName>
</protein>
<dbReference type="Gene3D" id="2.60.120.200">
    <property type="match status" value="1"/>
</dbReference>
<dbReference type="SMART" id="SM00261">
    <property type="entry name" value="FU"/>
    <property type="match status" value="4"/>
</dbReference>
<organism evidence="5 6">
    <name type="scientific">Stentor coeruleus</name>
    <dbReference type="NCBI Taxonomy" id="5963"/>
    <lineage>
        <taxon>Eukaryota</taxon>
        <taxon>Sar</taxon>
        <taxon>Alveolata</taxon>
        <taxon>Ciliophora</taxon>
        <taxon>Postciliodesmatophora</taxon>
        <taxon>Heterotrichea</taxon>
        <taxon>Heterotrichida</taxon>
        <taxon>Stentoridae</taxon>
        <taxon>Stentor</taxon>
    </lineage>
</organism>
<keyword evidence="1" id="KW-1015">Disulfide bond</keyword>
<dbReference type="PANTHER" id="PTHR23275">
    <property type="entry name" value="CABRIOLET.-RELATED"/>
    <property type="match status" value="1"/>
</dbReference>
<feature type="transmembrane region" description="Helical" evidence="2">
    <location>
        <begin position="1825"/>
        <end position="1847"/>
    </location>
</feature>
<feature type="transmembrane region" description="Helical" evidence="2">
    <location>
        <begin position="1733"/>
        <end position="1753"/>
    </location>
</feature>
<evidence type="ECO:0000313" key="5">
    <source>
        <dbReference type="EMBL" id="OMJ68542.1"/>
    </source>
</evidence>
<comment type="caution">
    <text evidence="5">The sequence shown here is derived from an EMBL/GenBank/DDBJ whole genome shotgun (WGS) entry which is preliminary data.</text>
</comment>
<dbReference type="SUPFAM" id="SSF57184">
    <property type="entry name" value="Growth factor receptor domain"/>
    <property type="match status" value="4"/>
</dbReference>
<keyword evidence="6" id="KW-1185">Reference proteome</keyword>
<feature type="transmembrane region" description="Helical" evidence="2">
    <location>
        <begin position="1543"/>
        <end position="1561"/>
    </location>
</feature>
<dbReference type="SMART" id="SM00181">
    <property type="entry name" value="EGF"/>
    <property type="match status" value="4"/>
</dbReference>
<feature type="domain" description="TNFR-Cys" evidence="4">
    <location>
        <begin position="1266"/>
        <end position="1304"/>
    </location>
</feature>
<dbReference type="InterPro" id="IPR006212">
    <property type="entry name" value="Furin_repeat"/>
</dbReference>
<evidence type="ECO:0000313" key="6">
    <source>
        <dbReference type="Proteomes" id="UP000187209"/>
    </source>
</evidence>
<feature type="transmembrane region" description="Helical" evidence="2">
    <location>
        <begin position="1644"/>
        <end position="1666"/>
    </location>
</feature>
<feature type="transmembrane region" description="Helical" evidence="2">
    <location>
        <begin position="1513"/>
        <end position="1536"/>
    </location>
</feature>
<proteinExistence type="predicted"/>
<dbReference type="InterPro" id="IPR052798">
    <property type="entry name" value="Giardia_VSA"/>
</dbReference>
<keyword evidence="2" id="KW-0472">Membrane</keyword>
<dbReference type="CDD" id="cd00064">
    <property type="entry name" value="FU"/>
    <property type="match status" value="2"/>
</dbReference>
<dbReference type="InterPro" id="IPR013320">
    <property type="entry name" value="ConA-like_dom_sf"/>
</dbReference>
<accession>A0A1R2AVR0</accession>
<keyword evidence="2" id="KW-0812">Transmembrane</keyword>
<feature type="transmembrane region" description="Helical" evidence="2">
    <location>
        <begin position="1603"/>
        <end position="1623"/>
    </location>
</feature>
<dbReference type="EMBL" id="MPUH01001314">
    <property type="protein sequence ID" value="OMJ68542.1"/>
    <property type="molecule type" value="Genomic_DNA"/>
</dbReference>
<dbReference type="PANTHER" id="PTHR23275:SF100">
    <property type="entry name" value="EGF-LIKE DOMAIN-CONTAINING PROTEIN"/>
    <property type="match status" value="1"/>
</dbReference>
<evidence type="ECO:0000256" key="3">
    <source>
        <dbReference type="SAM" id="SignalP"/>
    </source>
</evidence>
<feature type="signal peptide" evidence="3">
    <location>
        <begin position="1"/>
        <end position="16"/>
    </location>
</feature>
<sequence>MISSLTFLLLLSFSYGLNIGCLDNECSKCETGYYSYYSKSCLEICPTNYFTTGSNCVASSSTSLIALDFNSFSTLNTSTIGRFHHPKGGDFIDSQRESPIPTKERGFYFDKTSKLISYDNYTLSPDISISFYIKAFDVGTVFEITDNLTWFKVEVFNDKIGVIWTLSSRYSNETTEGKITIAYTLKTWATFSFHSIQYPTNITFYIGTSPVKSEYKEFRQNYSSIAYIGGVNENSTFKGFFYKFWVDNKYNQYLKIRAYPPTCDLDYYFDDFCKSCDTNCSDWPMCVRSGSCNVCYSVNCSSCTGYLFSQCLSCYPDTGSAPGCVLGLNCIIGSGTFNCSKCSSTDYDIIDGLCLYPPYHYGSDNVTSPVFSIKFNTFEQYYGGIFMTGSNHSTYGLFYDPDSDDPLPAKSRGLFFNGNSYLIAKEDILLNYEFTITICYFSLNYYPLWYRSSVQFSANAFFYIIISNYESSMHYYSKDTTEEKGKWLTITLTVGFINNITTTCIYLSDKQLEIYSIEGSVFYDKPSYTYIGRDDFGKYFNGFIYYIALWHANFLKIGLESFELPTNAIGLWNCTTYEEYYDTYNNVCLYCHENCTSGCTQWATCQMCIYPECEVCDDYYNSCNQTRNDTCLNGYYLTNYHTCCDPLCKNCFGPWYQCLSCFPNYYLLGFHCVTTCPEGFIIENESCIVLNNPFLSLDLNTISNNITEAISNYTFTSGKYIIINPTLDINDPIPMSNRGYYFKPTSYLAGPTFNMSHNFTFVLWVNILNHGILFQKGNISALTNSFQFSPTNISTYSSITLSNWILLKFQLYTNSLFQCIIKVESNIGSYSTMLIANKIFIDTQSTLYIGNSTESFTGFLWLFKIYSNPVDVSKLNLNKCGYSNSNKCIWDSKFYEYQKLNISYNCPASCKNGCYDSNNCVLYENAPCTAYSYYNGNCISCMGGSFTENSQCRCLKGEFFDTKILNCTSCNTNCYDCLSLSICLDCVLDNTYGLTCELCDTTCLTCTGPYKYQCTKCSNYLLNGVCLPDCPLGFIKSENSCLSLYIGSPLMSFIFHSVGINYVDSINSMVAYRVGNNNARRLTENLPFTTYSRGVYFPGESALEVYADKKMFFSSIFAISIWLNPVSTACTLLEKHIDGSTQIKLSLVDSAIVYEVYTSDSSFKLTSNLISMSYWNHILISMDGLYMSIKINKIVNVFHTFIGSVFIDKKNSILSIGSGFNITNTYIGFIYTLEAFTYIPTITDLVKSTCNNCKVCPFAEDCIPNCSETEYYNKTTSKCQNCPDSCPIACKSEVDCLICSDSNCVRCKTFSENTCLECEWGYVFNKSSSTCFDCEKKWYFSDDSKKCEKCPIECLACTNKENCTECIENSRLISGQCICNLGYSLSSICKRNTFYGMVSITTENNLTLTFSQKLEYDIVSTDLILTVKRAEIDFDFRKISDSVYEIIPNIALETKQNTQLLIYIIPNLTSISNSLLSNHSIPILLFATKEMLDYQKLADKITAAKKLGKNGSIASGSVILGFSLLNFDLLSAFNFLNTAEMFYAVNFFNVSLNPILTGFLISTRVQGAMPSAFDRCASSSSGVKMPEEFQAMGFTSNLSLLNAGVHITSFCISLIILVLALILSQFAKFRDKMIRLSNNYRYGVFLRFWLQSYFELLIITSFGIKYNKLENFVQEFDFYLSWFIIGLGFIGLIVFIWCLIKRSCLKEKQDIENFETHFGTFFEEFKSTGPSMWFFYVIFITKRTLLVMCYHFISDLGLQLGISIIGSFCTPLYIITTRCFKSNGYNLFHFVNESINACFYCVLLIGTTKGVDRLSEKNSYICMYLVMAAWGMNIGVSVLTSMINVICKLKVCINMRREKSLAAKTAPDHIINQVHTEKTLPDKVVTEKGIFSGYVLNKRNTTQIENMDWFS</sequence>
<dbReference type="OrthoDB" id="300641at2759"/>
<name>A0A1R2AVR0_9CILI</name>
<dbReference type="InterPro" id="IPR009030">
    <property type="entry name" value="Growth_fac_rcpt_cys_sf"/>
</dbReference>